<evidence type="ECO:0000256" key="1">
    <source>
        <dbReference type="SAM" id="MobiDB-lite"/>
    </source>
</evidence>
<dbReference type="EMBL" id="GGEC01005041">
    <property type="protein sequence ID" value="MBW85524.1"/>
    <property type="molecule type" value="Transcribed_RNA"/>
</dbReference>
<proteinExistence type="predicted"/>
<feature type="region of interest" description="Disordered" evidence="1">
    <location>
        <begin position="1"/>
        <end position="32"/>
    </location>
</feature>
<sequence length="32" mass="3704">METTTSKYPRPRSPTKLFIQPLKANNNQCQPN</sequence>
<organism evidence="2">
    <name type="scientific">Rhizophora mucronata</name>
    <name type="common">Asiatic mangrove</name>
    <dbReference type="NCBI Taxonomy" id="61149"/>
    <lineage>
        <taxon>Eukaryota</taxon>
        <taxon>Viridiplantae</taxon>
        <taxon>Streptophyta</taxon>
        <taxon>Embryophyta</taxon>
        <taxon>Tracheophyta</taxon>
        <taxon>Spermatophyta</taxon>
        <taxon>Magnoliopsida</taxon>
        <taxon>eudicotyledons</taxon>
        <taxon>Gunneridae</taxon>
        <taxon>Pentapetalae</taxon>
        <taxon>rosids</taxon>
        <taxon>fabids</taxon>
        <taxon>Malpighiales</taxon>
        <taxon>Rhizophoraceae</taxon>
        <taxon>Rhizophora</taxon>
    </lineage>
</organism>
<dbReference type="EMBL" id="GGEC01005040">
    <property type="protein sequence ID" value="MBW85523.1"/>
    <property type="molecule type" value="Transcribed_RNA"/>
</dbReference>
<feature type="compositionally biased region" description="Polar residues" evidence="1">
    <location>
        <begin position="23"/>
        <end position="32"/>
    </location>
</feature>
<name>A0A2P2IWC3_RHIMU</name>
<evidence type="ECO:0000313" key="2">
    <source>
        <dbReference type="EMBL" id="MBW85523.1"/>
    </source>
</evidence>
<dbReference type="AlphaFoldDB" id="A0A2P2IWC3"/>
<protein>
    <submittedName>
        <fullName evidence="2">Uncharacterized protein</fullName>
    </submittedName>
</protein>
<reference evidence="2" key="1">
    <citation type="submission" date="2018-02" db="EMBL/GenBank/DDBJ databases">
        <title>Rhizophora mucronata_Transcriptome.</title>
        <authorList>
            <person name="Meera S.P."/>
            <person name="Sreeshan A."/>
            <person name="Augustine A."/>
        </authorList>
    </citation>
    <scope>NUCLEOTIDE SEQUENCE</scope>
    <source>
        <tissue evidence="2">Leaf</tissue>
    </source>
</reference>
<accession>A0A2P2IWC3</accession>